<evidence type="ECO:0000313" key="4">
    <source>
        <dbReference type="EMBL" id="MBB4411082.1"/>
    </source>
</evidence>
<reference evidence="6 7" key="1">
    <citation type="submission" date="2020-08" db="EMBL/GenBank/DDBJ databases">
        <title>Genomic Encyclopedia of Type Strains, Phase IV (KMG-V): Genome sequencing to study the core and pangenomes of soil and plant-associated prokaryotes.</title>
        <authorList>
            <person name="Whitman W."/>
        </authorList>
    </citation>
    <scope>NUCLEOTIDE SEQUENCE [LARGE SCALE GENOMIC DNA]</scope>
    <source>
        <strain evidence="4 7">SEMIA 444</strain>
        <strain evidence="3 6">SEMIA 448</strain>
        <strain evidence="5 8">SEMIA 452</strain>
    </source>
</reference>
<organism evidence="3 6">
    <name type="scientific">Aliirhizobium cellulosilyticum</name>
    <dbReference type="NCBI Taxonomy" id="393664"/>
    <lineage>
        <taxon>Bacteria</taxon>
        <taxon>Pseudomonadati</taxon>
        <taxon>Pseudomonadota</taxon>
        <taxon>Alphaproteobacteria</taxon>
        <taxon>Hyphomicrobiales</taxon>
        <taxon>Rhizobiaceae</taxon>
        <taxon>Aliirhizobium</taxon>
    </lineage>
</organism>
<dbReference type="EMBL" id="JACIGW010000001">
    <property type="protein sequence ID" value="MBB4346524.1"/>
    <property type="molecule type" value="Genomic_DNA"/>
</dbReference>
<sequence>MSQVTRIVHRRANVGYETQYEELARGMLEASSKSKGYRFSTLIPPRVEGEEFHIVQVFATQADLDEWRQSDVSHEWHERLKQVSDHQPEYRIFNTEDLWFSATGLALPPKPPARWRMAFVIWMGIFPTASFYVYFLFPWLADIPFLLKMFIATVLIVPTMYFGILPHLLRWMSWFLKR</sequence>
<evidence type="ECO:0000313" key="7">
    <source>
        <dbReference type="Proteomes" id="UP000524535"/>
    </source>
</evidence>
<evidence type="ECO:0000313" key="6">
    <source>
        <dbReference type="Proteomes" id="UP000520770"/>
    </source>
</evidence>
<dbReference type="Pfam" id="PF03992">
    <property type="entry name" value="ABM"/>
    <property type="match status" value="1"/>
</dbReference>
<dbReference type="Gene3D" id="3.30.70.100">
    <property type="match status" value="1"/>
</dbReference>
<evidence type="ECO:0000256" key="1">
    <source>
        <dbReference type="SAM" id="Phobius"/>
    </source>
</evidence>
<dbReference type="EMBL" id="JACIGY010000001">
    <property type="protein sequence ID" value="MBB4411082.1"/>
    <property type="molecule type" value="Genomic_DNA"/>
</dbReference>
<keyword evidence="1" id="KW-1133">Transmembrane helix</keyword>
<proteinExistence type="predicted"/>
<dbReference type="Proteomes" id="UP000576087">
    <property type="component" value="Unassembled WGS sequence"/>
</dbReference>
<comment type="caution">
    <text evidence="3">The sequence shown here is derived from an EMBL/GenBank/DDBJ whole genome shotgun (WGS) entry which is preliminary data.</text>
</comment>
<evidence type="ECO:0000313" key="3">
    <source>
        <dbReference type="EMBL" id="MBB4346524.1"/>
    </source>
</evidence>
<evidence type="ECO:0000313" key="8">
    <source>
        <dbReference type="Proteomes" id="UP000576087"/>
    </source>
</evidence>
<accession>A0A7W6S3H8</accession>
<feature type="transmembrane region" description="Helical" evidence="1">
    <location>
        <begin position="117"/>
        <end position="137"/>
    </location>
</feature>
<protein>
    <recommendedName>
        <fullName evidence="2">ABM domain-containing protein</fullName>
    </recommendedName>
</protein>
<name>A0A7W6S3H8_9HYPH</name>
<keyword evidence="1" id="KW-0812">Transmembrane</keyword>
<feature type="domain" description="ABM" evidence="2">
    <location>
        <begin position="4"/>
        <end position="93"/>
    </location>
</feature>
<dbReference type="InterPro" id="IPR038762">
    <property type="entry name" value="ABM_predict"/>
</dbReference>
<dbReference type="InterPro" id="IPR011008">
    <property type="entry name" value="Dimeric_a/b-barrel"/>
</dbReference>
<evidence type="ECO:0000313" key="5">
    <source>
        <dbReference type="EMBL" id="MBB4445771.1"/>
    </source>
</evidence>
<dbReference type="PANTHER" id="PTHR40057:SF1">
    <property type="entry name" value="SLR1162 PROTEIN"/>
    <property type="match status" value="1"/>
</dbReference>
<dbReference type="AlphaFoldDB" id="A0A7W6S3H8"/>
<evidence type="ECO:0000259" key="2">
    <source>
        <dbReference type="PROSITE" id="PS51725"/>
    </source>
</evidence>
<dbReference type="PROSITE" id="PS51725">
    <property type="entry name" value="ABM"/>
    <property type="match status" value="1"/>
</dbReference>
<dbReference type="Proteomes" id="UP000524535">
    <property type="component" value="Unassembled WGS sequence"/>
</dbReference>
<dbReference type="Proteomes" id="UP000520770">
    <property type="component" value="Unassembled WGS sequence"/>
</dbReference>
<dbReference type="RefSeq" id="WP_183820929.1">
    <property type="nucleotide sequence ID" value="NZ_JACIGW010000001.1"/>
</dbReference>
<dbReference type="EMBL" id="JACIHM010000001">
    <property type="protein sequence ID" value="MBB4445771.1"/>
    <property type="molecule type" value="Genomic_DNA"/>
</dbReference>
<feature type="transmembrane region" description="Helical" evidence="1">
    <location>
        <begin position="149"/>
        <end position="169"/>
    </location>
</feature>
<dbReference type="SUPFAM" id="SSF54909">
    <property type="entry name" value="Dimeric alpha+beta barrel"/>
    <property type="match status" value="1"/>
</dbReference>
<keyword evidence="7" id="KW-1185">Reference proteome</keyword>
<dbReference type="PANTHER" id="PTHR40057">
    <property type="entry name" value="SLR1162 PROTEIN"/>
    <property type="match status" value="1"/>
</dbReference>
<dbReference type="InterPro" id="IPR007138">
    <property type="entry name" value="ABM_dom"/>
</dbReference>
<gene>
    <name evidence="4" type="ORF">GGE31_001553</name>
    <name evidence="3" type="ORF">GGE33_000232</name>
    <name evidence="5" type="ORF">GGE35_001553</name>
</gene>
<keyword evidence="1" id="KW-0472">Membrane</keyword>